<keyword evidence="3" id="KW-1185">Reference proteome</keyword>
<proteinExistence type="predicted"/>
<gene>
    <name evidence="2" type="ORF">RGE70_08685</name>
</gene>
<dbReference type="PANTHER" id="PTHR43792">
    <property type="entry name" value="GNAT FAMILY, PUTATIVE (AFU_ORTHOLOGUE AFUA_3G00765)-RELATED-RELATED"/>
    <property type="match status" value="1"/>
</dbReference>
<dbReference type="PROSITE" id="PS51186">
    <property type="entry name" value="GNAT"/>
    <property type="match status" value="1"/>
</dbReference>
<dbReference type="InterPro" id="IPR051531">
    <property type="entry name" value="N-acetyltransferase"/>
</dbReference>
<dbReference type="Pfam" id="PF13302">
    <property type="entry name" value="Acetyltransf_3"/>
    <property type="match status" value="1"/>
</dbReference>
<dbReference type="InterPro" id="IPR016181">
    <property type="entry name" value="Acyl_CoA_acyltransferase"/>
</dbReference>
<evidence type="ECO:0000259" key="1">
    <source>
        <dbReference type="PROSITE" id="PS51186"/>
    </source>
</evidence>
<sequence>MDNISTDRLNISIMSLEDEELLFDLDQNPEVMRYINGGKITSRTDITDIYIPRLASYLTPSKGWGLWKVVQKANLENIDERQHFLGWILIRPMGFFSEKPDYTNLEIGWRFKQSAWGQGIATESARAVIELLVKHQADIERFSAIADENNIASINIMKKLGMSFINTQQHPDIADDYKIVLYSMKVNRSMLIET</sequence>
<dbReference type="Gene3D" id="3.40.630.30">
    <property type="match status" value="1"/>
</dbReference>
<evidence type="ECO:0000313" key="3">
    <source>
        <dbReference type="Proteomes" id="UP001529491"/>
    </source>
</evidence>
<dbReference type="SUPFAM" id="SSF55729">
    <property type="entry name" value="Acyl-CoA N-acyltransferases (Nat)"/>
    <property type="match status" value="1"/>
</dbReference>
<protein>
    <submittedName>
        <fullName evidence="2">GNAT family N-acetyltransferase</fullName>
    </submittedName>
</protein>
<organism evidence="2 3">
    <name type="scientific">Shewanella youngdeokensis</name>
    <dbReference type="NCBI Taxonomy" id="2999068"/>
    <lineage>
        <taxon>Bacteria</taxon>
        <taxon>Pseudomonadati</taxon>
        <taxon>Pseudomonadota</taxon>
        <taxon>Gammaproteobacteria</taxon>
        <taxon>Alteromonadales</taxon>
        <taxon>Shewanellaceae</taxon>
        <taxon>Shewanella</taxon>
    </lineage>
</organism>
<name>A0ABZ0K2N8_9GAMM</name>
<dbReference type="EMBL" id="CP136522">
    <property type="protein sequence ID" value="WOT06799.1"/>
    <property type="molecule type" value="Genomic_DNA"/>
</dbReference>
<dbReference type="InterPro" id="IPR000182">
    <property type="entry name" value="GNAT_dom"/>
</dbReference>
<accession>A0ABZ0K2N8</accession>
<dbReference type="PANTHER" id="PTHR43792:SF1">
    <property type="entry name" value="N-ACETYLTRANSFERASE DOMAIN-CONTAINING PROTEIN"/>
    <property type="match status" value="1"/>
</dbReference>
<dbReference type="Proteomes" id="UP001529491">
    <property type="component" value="Chromosome"/>
</dbReference>
<dbReference type="RefSeq" id="WP_310471069.1">
    <property type="nucleotide sequence ID" value="NZ_CP136522.1"/>
</dbReference>
<reference evidence="2 3" key="1">
    <citation type="submission" date="2023-10" db="EMBL/GenBank/DDBJ databases">
        <title>Complete genome sequence of Shewanella sp. DAU334.</title>
        <authorList>
            <person name="Lee Y.-S."/>
            <person name="Jeong H.-R."/>
            <person name="Hwang E.-J."/>
            <person name="Choi Y.-L."/>
            <person name="Kim G.-D."/>
        </authorList>
    </citation>
    <scope>NUCLEOTIDE SEQUENCE [LARGE SCALE GENOMIC DNA]</scope>
    <source>
        <strain evidence="2 3">DAU334</strain>
    </source>
</reference>
<feature type="domain" description="N-acetyltransferase" evidence="1">
    <location>
        <begin position="9"/>
        <end position="189"/>
    </location>
</feature>
<evidence type="ECO:0000313" key="2">
    <source>
        <dbReference type="EMBL" id="WOT06799.1"/>
    </source>
</evidence>